<keyword evidence="9" id="KW-1185">Reference proteome</keyword>
<feature type="transmembrane region" description="Helical" evidence="6">
    <location>
        <begin position="416"/>
        <end position="432"/>
    </location>
</feature>
<gene>
    <name evidence="8" type="ORF">G5C51_02450</name>
</gene>
<dbReference type="InterPro" id="IPR011701">
    <property type="entry name" value="MFS"/>
</dbReference>
<dbReference type="GO" id="GO:0005886">
    <property type="term" value="C:plasma membrane"/>
    <property type="evidence" value="ECO:0007669"/>
    <property type="project" value="UniProtKB-SubCell"/>
</dbReference>
<dbReference type="Proteomes" id="UP000481583">
    <property type="component" value="Unassembled WGS sequence"/>
</dbReference>
<dbReference type="RefSeq" id="WP_165230726.1">
    <property type="nucleotide sequence ID" value="NZ_JAAKZV010000004.1"/>
</dbReference>
<feature type="transmembrane region" description="Helical" evidence="6">
    <location>
        <begin position="210"/>
        <end position="230"/>
    </location>
</feature>
<keyword evidence="2 6" id="KW-0812">Transmembrane</keyword>
<feature type="transmembrane region" description="Helical" evidence="6">
    <location>
        <begin position="59"/>
        <end position="80"/>
    </location>
</feature>
<reference evidence="8 9" key="1">
    <citation type="submission" date="2020-02" db="EMBL/GenBank/DDBJ databases">
        <title>Whole-genome analyses of novel actinobacteria.</title>
        <authorList>
            <person name="Sahin N."/>
        </authorList>
    </citation>
    <scope>NUCLEOTIDE SEQUENCE [LARGE SCALE GENOMIC DNA]</scope>
    <source>
        <strain evidence="8 9">A7024</strain>
    </source>
</reference>
<dbReference type="Pfam" id="PF07690">
    <property type="entry name" value="MFS_1"/>
    <property type="match status" value="1"/>
</dbReference>
<keyword evidence="3 6" id="KW-1133">Transmembrane helix</keyword>
<dbReference type="GO" id="GO:0022857">
    <property type="term" value="F:transmembrane transporter activity"/>
    <property type="evidence" value="ECO:0007669"/>
    <property type="project" value="InterPro"/>
</dbReference>
<feature type="transmembrane region" description="Helical" evidence="6">
    <location>
        <begin position="444"/>
        <end position="462"/>
    </location>
</feature>
<feature type="transmembrane region" description="Helical" evidence="6">
    <location>
        <begin position="117"/>
        <end position="141"/>
    </location>
</feature>
<dbReference type="AlphaFoldDB" id="A0A6G4TSI9"/>
<dbReference type="EMBL" id="JAAKZV010000004">
    <property type="protein sequence ID" value="NGN62763.1"/>
    <property type="molecule type" value="Genomic_DNA"/>
</dbReference>
<evidence type="ECO:0000313" key="9">
    <source>
        <dbReference type="Proteomes" id="UP000481583"/>
    </source>
</evidence>
<evidence type="ECO:0000259" key="7">
    <source>
        <dbReference type="PROSITE" id="PS50850"/>
    </source>
</evidence>
<dbReference type="CDD" id="cd17321">
    <property type="entry name" value="MFS_MMR_MDR_like"/>
    <property type="match status" value="1"/>
</dbReference>
<dbReference type="Gene3D" id="1.20.1720.10">
    <property type="entry name" value="Multidrug resistance protein D"/>
    <property type="match status" value="1"/>
</dbReference>
<feature type="transmembrane region" description="Helical" evidence="6">
    <location>
        <begin position="92"/>
        <end position="111"/>
    </location>
</feature>
<feature type="transmembrane region" description="Helical" evidence="6">
    <location>
        <begin position="153"/>
        <end position="173"/>
    </location>
</feature>
<dbReference type="InterPro" id="IPR036259">
    <property type="entry name" value="MFS_trans_sf"/>
</dbReference>
<dbReference type="PANTHER" id="PTHR42718:SF48">
    <property type="entry name" value="CONSERVED TWO-DOMAIN MEMBRANE PROTEIN-RELATED"/>
    <property type="match status" value="1"/>
</dbReference>
<evidence type="ECO:0000256" key="4">
    <source>
        <dbReference type="ARBA" id="ARBA00023136"/>
    </source>
</evidence>
<evidence type="ECO:0000313" key="8">
    <source>
        <dbReference type="EMBL" id="NGN62763.1"/>
    </source>
</evidence>
<proteinExistence type="predicted"/>
<evidence type="ECO:0000256" key="5">
    <source>
        <dbReference type="ARBA" id="ARBA00023251"/>
    </source>
</evidence>
<dbReference type="InterPro" id="IPR020846">
    <property type="entry name" value="MFS_dom"/>
</dbReference>
<dbReference type="Gene3D" id="1.20.1250.20">
    <property type="entry name" value="MFS general substrate transporter like domains"/>
    <property type="match status" value="1"/>
</dbReference>
<evidence type="ECO:0000256" key="2">
    <source>
        <dbReference type="ARBA" id="ARBA00022692"/>
    </source>
</evidence>
<dbReference type="GO" id="GO:0046677">
    <property type="term" value="P:response to antibiotic"/>
    <property type="evidence" value="ECO:0007669"/>
    <property type="project" value="UniProtKB-KW"/>
</dbReference>
<feature type="transmembrane region" description="Helical" evidence="6">
    <location>
        <begin position="179"/>
        <end position="198"/>
    </location>
</feature>
<dbReference type="PROSITE" id="PS50850">
    <property type="entry name" value="MFS"/>
    <property type="match status" value="1"/>
</dbReference>
<dbReference type="PANTHER" id="PTHR42718">
    <property type="entry name" value="MAJOR FACILITATOR SUPERFAMILY MULTIDRUG TRANSPORTER MFSC"/>
    <property type="match status" value="1"/>
</dbReference>
<organism evidence="8 9">
    <name type="scientific">Streptomyces coryli</name>
    <dbReference type="NCBI Taxonomy" id="1128680"/>
    <lineage>
        <taxon>Bacteria</taxon>
        <taxon>Bacillati</taxon>
        <taxon>Actinomycetota</taxon>
        <taxon>Actinomycetes</taxon>
        <taxon>Kitasatosporales</taxon>
        <taxon>Streptomycetaceae</taxon>
        <taxon>Streptomyces</taxon>
    </lineage>
</organism>
<feature type="transmembrane region" description="Helical" evidence="6">
    <location>
        <begin position="373"/>
        <end position="395"/>
    </location>
</feature>
<feature type="domain" description="Major facilitator superfamily (MFS) profile" evidence="7">
    <location>
        <begin position="25"/>
        <end position="467"/>
    </location>
</feature>
<keyword evidence="4 6" id="KW-0472">Membrane</keyword>
<keyword evidence="5" id="KW-0046">Antibiotic resistance</keyword>
<feature type="transmembrane region" description="Helical" evidence="6">
    <location>
        <begin position="21"/>
        <end position="47"/>
    </location>
</feature>
<comment type="caution">
    <text evidence="8">The sequence shown here is derived from an EMBL/GenBank/DDBJ whole genome shotgun (WGS) entry which is preliminary data.</text>
</comment>
<evidence type="ECO:0000256" key="1">
    <source>
        <dbReference type="ARBA" id="ARBA00004651"/>
    </source>
</evidence>
<sequence>MTDTAIPDGIKQGPGEVSPQAAIRTTVLLCAAAFMTMLDLFIVNVAFESIGETYSGASLAGLSWVLNAYIVVYAACLIPAGSLSDRYGRKQGFLVGLGLFTVASIGCAAAPTLEVLIVSRVAQAAGAAILTPASLGLILSVLPVSRRAGAVKIWATSSSFAGALGPVVGGLLAESSWRWAFLLNLPIGVIAYLMAVRLIPKGAPASHTRVPDAVGAVAIAVAIGALSLGLVRAEDWGWGSAQMLSTAVIVVGALAVLIHRVRTHPAPVVSPRLFRVPSFTVANVTTLIFTGAFGAVFLGVSLWLETAADYGPLRAGLALVPGPLAVPVFATLTQRWAKNVPPRFVVSAGLAIFALGSLLLATQGGAHYATDILPGWIVIGVGIGIAMPTLIGTATADLAPAEAATGSAVVNTARQAGYALGVAGLVAILGSQDRLHTGDTFQNGWIFVTALVLVSAATALRIRPQQSHRTEDE</sequence>
<evidence type="ECO:0000256" key="6">
    <source>
        <dbReference type="SAM" id="Phobius"/>
    </source>
</evidence>
<feature type="transmembrane region" description="Helical" evidence="6">
    <location>
        <begin position="344"/>
        <end position="361"/>
    </location>
</feature>
<name>A0A6G4TSI9_9ACTN</name>
<feature type="transmembrane region" description="Helical" evidence="6">
    <location>
        <begin position="315"/>
        <end position="332"/>
    </location>
</feature>
<comment type="subcellular location">
    <subcellularLocation>
        <location evidence="1">Cell membrane</location>
        <topology evidence="1">Multi-pass membrane protein</topology>
    </subcellularLocation>
</comment>
<accession>A0A6G4TSI9</accession>
<evidence type="ECO:0000256" key="3">
    <source>
        <dbReference type="ARBA" id="ARBA00022989"/>
    </source>
</evidence>
<feature type="transmembrane region" description="Helical" evidence="6">
    <location>
        <begin position="236"/>
        <end position="258"/>
    </location>
</feature>
<feature type="transmembrane region" description="Helical" evidence="6">
    <location>
        <begin position="279"/>
        <end position="303"/>
    </location>
</feature>
<protein>
    <submittedName>
        <fullName evidence="8">MFS transporter</fullName>
    </submittedName>
</protein>
<dbReference type="SUPFAM" id="SSF103473">
    <property type="entry name" value="MFS general substrate transporter"/>
    <property type="match status" value="2"/>
</dbReference>